<feature type="transmembrane region" description="Helical" evidence="8">
    <location>
        <begin position="107"/>
        <end position="139"/>
    </location>
</feature>
<evidence type="ECO:0000256" key="3">
    <source>
        <dbReference type="ARBA" id="ARBA00022475"/>
    </source>
</evidence>
<dbReference type="EnsemblMetazoa" id="XM_021037821.2">
    <property type="protein sequence ID" value="XP_020893480.2"/>
    <property type="gene ID" value="LOC110232602"/>
</dbReference>
<sequence>MVGVGQIVGLLLNLRTFVVANKLVYIISSGPEVYQLLVKFLNILIVSFLVSILVSAIYMYFQMYRMLVSHRNHVIKLIKGDRRFLPNSLSDPHIMVGMSLRFAGYQVAYFIWGFLLVAFVLLVTTLFISALVLFLPLVFEDDLEDEFAKVALAFVPTVGMAILVFVVQQILARFVFKDRSMVSKVVNVHNR</sequence>
<keyword evidence="7" id="KW-0675">Receptor</keyword>
<name>A0A913WSM7_EXADI</name>
<dbReference type="AlphaFoldDB" id="A0A913WSM7"/>
<dbReference type="KEGG" id="epa:110232602"/>
<dbReference type="InterPro" id="IPR026612">
    <property type="entry name" value="STRA6-like"/>
</dbReference>
<evidence type="ECO:0000256" key="7">
    <source>
        <dbReference type="ARBA" id="ARBA00023170"/>
    </source>
</evidence>
<keyword evidence="4 8" id="KW-0812">Transmembrane</keyword>
<dbReference type="OrthoDB" id="5985994at2759"/>
<evidence type="ECO:0000313" key="10">
    <source>
        <dbReference type="Proteomes" id="UP000887567"/>
    </source>
</evidence>
<feature type="transmembrane region" description="Helical" evidence="8">
    <location>
        <begin position="151"/>
        <end position="176"/>
    </location>
</feature>
<evidence type="ECO:0000256" key="8">
    <source>
        <dbReference type="SAM" id="Phobius"/>
    </source>
</evidence>
<dbReference type="PANTHER" id="PTHR21444">
    <property type="entry name" value="COILED-COIL DOMAIN-CONTAINING PROTEIN 180"/>
    <property type="match status" value="1"/>
</dbReference>
<accession>A0A913WSM7</accession>
<dbReference type="GO" id="GO:0071939">
    <property type="term" value="P:vitamin A import into cell"/>
    <property type="evidence" value="ECO:0007669"/>
    <property type="project" value="TreeGrafter"/>
</dbReference>
<evidence type="ECO:0000256" key="1">
    <source>
        <dbReference type="ARBA" id="ARBA00004651"/>
    </source>
</evidence>
<dbReference type="GO" id="GO:0038023">
    <property type="term" value="F:signaling receptor activity"/>
    <property type="evidence" value="ECO:0007669"/>
    <property type="project" value="InterPro"/>
</dbReference>
<reference evidence="9" key="1">
    <citation type="submission" date="2022-11" db="UniProtKB">
        <authorList>
            <consortium name="EnsemblMetazoa"/>
        </authorList>
    </citation>
    <scope>IDENTIFICATION</scope>
</reference>
<evidence type="ECO:0000256" key="5">
    <source>
        <dbReference type="ARBA" id="ARBA00022989"/>
    </source>
</evidence>
<evidence type="ECO:0000313" key="9">
    <source>
        <dbReference type="EnsemblMetazoa" id="XP_020893480.2"/>
    </source>
</evidence>
<evidence type="ECO:0000256" key="2">
    <source>
        <dbReference type="ARBA" id="ARBA00022448"/>
    </source>
</evidence>
<keyword evidence="5 8" id="KW-1133">Transmembrane helix</keyword>
<dbReference type="PANTHER" id="PTHR21444:SF15">
    <property type="entry name" value="RECEPTOR FOR RETINOL UPTAKE STRA6"/>
    <property type="match status" value="1"/>
</dbReference>
<evidence type="ECO:0000256" key="4">
    <source>
        <dbReference type="ARBA" id="ARBA00022692"/>
    </source>
</evidence>
<dbReference type="Proteomes" id="UP000887567">
    <property type="component" value="Unplaced"/>
</dbReference>
<keyword evidence="2" id="KW-0813">Transport</keyword>
<comment type="subcellular location">
    <subcellularLocation>
        <location evidence="1">Cell membrane</location>
        <topology evidence="1">Multi-pass membrane protein</topology>
    </subcellularLocation>
</comment>
<keyword evidence="3" id="KW-1003">Cell membrane</keyword>
<dbReference type="GO" id="GO:0034632">
    <property type="term" value="F:retinol transmembrane transporter activity"/>
    <property type="evidence" value="ECO:0007669"/>
    <property type="project" value="InterPro"/>
</dbReference>
<dbReference type="RefSeq" id="XP_020893480.2">
    <property type="nucleotide sequence ID" value="XM_021037821.2"/>
</dbReference>
<proteinExistence type="predicted"/>
<dbReference type="GO" id="GO:0005886">
    <property type="term" value="C:plasma membrane"/>
    <property type="evidence" value="ECO:0007669"/>
    <property type="project" value="UniProtKB-SubCell"/>
</dbReference>
<organism evidence="9 10">
    <name type="scientific">Exaiptasia diaphana</name>
    <name type="common">Tropical sea anemone</name>
    <name type="synonym">Aiptasia pulchella</name>
    <dbReference type="NCBI Taxonomy" id="2652724"/>
    <lineage>
        <taxon>Eukaryota</taxon>
        <taxon>Metazoa</taxon>
        <taxon>Cnidaria</taxon>
        <taxon>Anthozoa</taxon>
        <taxon>Hexacorallia</taxon>
        <taxon>Actiniaria</taxon>
        <taxon>Aiptasiidae</taxon>
        <taxon>Exaiptasia</taxon>
    </lineage>
</organism>
<dbReference type="Pfam" id="PF14752">
    <property type="entry name" value="RBP_receptor"/>
    <property type="match status" value="1"/>
</dbReference>
<keyword evidence="10" id="KW-1185">Reference proteome</keyword>
<evidence type="ECO:0000256" key="6">
    <source>
        <dbReference type="ARBA" id="ARBA00023136"/>
    </source>
</evidence>
<protein>
    <submittedName>
        <fullName evidence="9">Uncharacterized protein</fullName>
    </submittedName>
</protein>
<feature type="transmembrane region" description="Helical" evidence="8">
    <location>
        <begin position="36"/>
        <end position="61"/>
    </location>
</feature>
<keyword evidence="6 8" id="KW-0472">Membrane</keyword>
<dbReference type="GeneID" id="110232602"/>